<organism evidence="1">
    <name type="scientific">Burkholderia pseudomallei 1710a</name>
    <dbReference type="NCBI Taxonomy" id="320371"/>
    <lineage>
        <taxon>Bacteria</taxon>
        <taxon>Pseudomonadati</taxon>
        <taxon>Pseudomonadota</taxon>
        <taxon>Betaproteobacteria</taxon>
        <taxon>Burkholderiales</taxon>
        <taxon>Burkholderiaceae</taxon>
        <taxon>Burkholderia</taxon>
        <taxon>pseudomallei group</taxon>
    </lineage>
</organism>
<dbReference type="HOGENOM" id="CLU_2987794_0_0_4"/>
<dbReference type="Proteomes" id="UP000001812">
    <property type="component" value="Chromosome I"/>
</dbReference>
<proteinExistence type="predicted"/>
<dbReference type="EMBL" id="CM000832">
    <property type="protein sequence ID" value="EET07945.1"/>
    <property type="molecule type" value="Genomic_DNA"/>
</dbReference>
<reference evidence="1" key="1">
    <citation type="submission" date="2009-05" db="EMBL/GenBank/DDBJ databases">
        <authorList>
            <person name="Harkins D.M."/>
            <person name="DeShazer D."/>
            <person name="Woods D.E."/>
            <person name="Brinkac L.M."/>
            <person name="Brown K.A."/>
            <person name="Hung G.C."/>
            <person name="Tuanyok A."/>
            <person name="Zhang B."/>
            <person name="Nierman W.C."/>
        </authorList>
    </citation>
    <scope>NUCLEOTIDE SEQUENCE [LARGE SCALE GENOMIC DNA]</scope>
    <source>
        <strain evidence="1">1710a</strain>
    </source>
</reference>
<name>A0A0E1W402_BURPE</name>
<accession>A0A0E1W402</accession>
<dbReference type="AlphaFoldDB" id="A0A0E1W402"/>
<sequence>MRWTAGGDFMTCDAITKRTRELACDAIAGQPARARTARAACWRVSACCALPRVGGAA</sequence>
<gene>
    <name evidence="1" type="ORF">BURPS1710A_0264</name>
</gene>
<evidence type="ECO:0000313" key="1">
    <source>
        <dbReference type="EMBL" id="EET07945.1"/>
    </source>
</evidence>
<protein>
    <submittedName>
        <fullName evidence="1">Uncharacterized protein</fullName>
    </submittedName>
</protein>